<sequence>MTTASLTPRQKEVCELAVQGLTHKEIGRRLGISYRTVEDHMQHAFQIYGVKNKVGLLYRMMEAQHAG</sequence>
<organism evidence="5 6">
    <name type="scientific">Bradyrhizobium yuanmingense</name>
    <dbReference type="NCBI Taxonomy" id="108015"/>
    <lineage>
        <taxon>Bacteria</taxon>
        <taxon>Pseudomonadati</taxon>
        <taxon>Pseudomonadota</taxon>
        <taxon>Alphaproteobacteria</taxon>
        <taxon>Hyphomicrobiales</taxon>
        <taxon>Nitrobacteraceae</taxon>
        <taxon>Bradyrhizobium</taxon>
    </lineage>
</organism>
<dbReference type="SUPFAM" id="SSF46894">
    <property type="entry name" value="C-terminal effector domain of the bipartite response regulators"/>
    <property type="match status" value="1"/>
</dbReference>
<keyword evidence="1" id="KW-0805">Transcription regulation</keyword>
<dbReference type="Pfam" id="PF00196">
    <property type="entry name" value="GerE"/>
    <property type="match status" value="1"/>
</dbReference>
<dbReference type="InterPro" id="IPR036388">
    <property type="entry name" value="WH-like_DNA-bd_sf"/>
</dbReference>
<dbReference type="InterPro" id="IPR000792">
    <property type="entry name" value="Tscrpt_reg_LuxR_C"/>
</dbReference>
<proteinExistence type="predicted"/>
<evidence type="ECO:0000256" key="2">
    <source>
        <dbReference type="ARBA" id="ARBA00023125"/>
    </source>
</evidence>
<keyword evidence="2" id="KW-0238">DNA-binding</keyword>
<dbReference type="PANTHER" id="PTHR44688">
    <property type="entry name" value="DNA-BINDING TRANSCRIPTIONAL ACTIVATOR DEVR_DOSR"/>
    <property type="match status" value="1"/>
</dbReference>
<dbReference type="PRINTS" id="PR00038">
    <property type="entry name" value="HTHLUXR"/>
</dbReference>
<accession>A0A1C3XHF4</accession>
<evidence type="ECO:0000313" key="5">
    <source>
        <dbReference type="EMBL" id="SCB51702.1"/>
    </source>
</evidence>
<dbReference type="PROSITE" id="PS50043">
    <property type="entry name" value="HTH_LUXR_2"/>
    <property type="match status" value="1"/>
</dbReference>
<keyword evidence="3" id="KW-0804">Transcription</keyword>
<evidence type="ECO:0000256" key="1">
    <source>
        <dbReference type="ARBA" id="ARBA00023015"/>
    </source>
</evidence>
<dbReference type="SMART" id="SM00421">
    <property type="entry name" value="HTH_LUXR"/>
    <property type="match status" value="1"/>
</dbReference>
<dbReference type="GO" id="GO:0006355">
    <property type="term" value="P:regulation of DNA-templated transcription"/>
    <property type="evidence" value="ECO:0007669"/>
    <property type="project" value="InterPro"/>
</dbReference>
<reference evidence="5 6" key="1">
    <citation type="submission" date="2016-08" db="EMBL/GenBank/DDBJ databases">
        <authorList>
            <person name="Seilhamer J.J."/>
        </authorList>
    </citation>
    <scope>NUCLEOTIDE SEQUENCE [LARGE SCALE GENOMIC DNA]</scope>
    <source>
        <strain evidence="5 6">CCBAU 10071</strain>
    </source>
</reference>
<dbReference type="InterPro" id="IPR016032">
    <property type="entry name" value="Sig_transdc_resp-reg_C-effctor"/>
</dbReference>
<dbReference type="EMBL" id="FMAE01000021">
    <property type="protein sequence ID" value="SCB51702.1"/>
    <property type="molecule type" value="Genomic_DNA"/>
</dbReference>
<name>A0A1C3XHF4_9BRAD</name>
<dbReference type="Gene3D" id="1.10.10.10">
    <property type="entry name" value="Winged helix-like DNA-binding domain superfamily/Winged helix DNA-binding domain"/>
    <property type="match status" value="1"/>
</dbReference>
<feature type="domain" description="HTH luxR-type" evidence="4">
    <location>
        <begin position="1"/>
        <end position="65"/>
    </location>
</feature>
<protein>
    <submittedName>
        <fullName evidence="5">Regulatory protein, luxR family</fullName>
    </submittedName>
</protein>
<dbReference type="CDD" id="cd06170">
    <property type="entry name" value="LuxR_C_like"/>
    <property type="match status" value="1"/>
</dbReference>
<gene>
    <name evidence="5" type="ORF">GA0061099_102119</name>
</gene>
<dbReference type="AlphaFoldDB" id="A0A1C3XHF4"/>
<dbReference type="RefSeq" id="WP_074448361.1">
    <property type="nucleotide sequence ID" value="NZ_FMAE01000021.1"/>
</dbReference>
<dbReference type="PANTHER" id="PTHR44688:SF16">
    <property type="entry name" value="DNA-BINDING TRANSCRIPTIONAL ACTIVATOR DEVR_DOSR"/>
    <property type="match status" value="1"/>
</dbReference>
<dbReference type="GO" id="GO:0003677">
    <property type="term" value="F:DNA binding"/>
    <property type="evidence" value="ECO:0007669"/>
    <property type="project" value="UniProtKB-KW"/>
</dbReference>
<dbReference type="Proteomes" id="UP000183174">
    <property type="component" value="Unassembled WGS sequence"/>
</dbReference>
<evidence type="ECO:0000259" key="4">
    <source>
        <dbReference type="PROSITE" id="PS50043"/>
    </source>
</evidence>
<evidence type="ECO:0000313" key="6">
    <source>
        <dbReference type="Proteomes" id="UP000183174"/>
    </source>
</evidence>
<evidence type="ECO:0000256" key="3">
    <source>
        <dbReference type="ARBA" id="ARBA00023163"/>
    </source>
</evidence>